<dbReference type="PROSITE" id="PS50181">
    <property type="entry name" value="FBOX"/>
    <property type="match status" value="1"/>
</dbReference>
<comment type="caution">
    <text evidence="2">The sequence shown here is derived from an EMBL/GenBank/DDBJ whole genome shotgun (WGS) entry which is preliminary data.</text>
</comment>
<dbReference type="AlphaFoldDB" id="A0A9N9AZE3"/>
<accession>A0A9N9AZE3</accession>
<dbReference type="InterPro" id="IPR036047">
    <property type="entry name" value="F-box-like_dom_sf"/>
</dbReference>
<evidence type="ECO:0000259" key="1">
    <source>
        <dbReference type="PROSITE" id="PS50181"/>
    </source>
</evidence>
<evidence type="ECO:0000313" key="3">
    <source>
        <dbReference type="Proteomes" id="UP000789572"/>
    </source>
</evidence>
<protein>
    <submittedName>
        <fullName evidence="2">2566_t:CDS:1</fullName>
    </submittedName>
</protein>
<keyword evidence="3" id="KW-1185">Reference proteome</keyword>
<evidence type="ECO:0000313" key="2">
    <source>
        <dbReference type="EMBL" id="CAG8547638.1"/>
    </source>
</evidence>
<organism evidence="2 3">
    <name type="scientific">Paraglomus occultum</name>
    <dbReference type="NCBI Taxonomy" id="144539"/>
    <lineage>
        <taxon>Eukaryota</taxon>
        <taxon>Fungi</taxon>
        <taxon>Fungi incertae sedis</taxon>
        <taxon>Mucoromycota</taxon>
        <taxon>Glomeromycotina</taxon>
        <taxon>Glomeromycetes</taxon>
        <taxon>Paraglomerales</taxon>
        <taxon>Paraglomeraceae</taxon>
        <taxon>Paraglomus</taxon>
    </lineage>
</organism>
<dbReference type="Pfam" id="PF12937">
    <property type="entry name" value="F-box-like"/>
    <property type="match status" value="1"/>
</dbReference>
<dbReference type="SUPFAM" id="SSF81383">
    <property type="entry name" value="F-box domain"/>
    <property type="match status" value="1"/>
</dbReference>
<name>A0A9N9AZE3_9GLOM</name>
<dbReference type="SUPFAM" id="SSF52047">
    <property type="entry name" value="RNI-like"/>
    <property type="match status" value="1"/>
</dbReference>
<reference evidence="2" key="1">
    <citation type="submission" date="2021-06" db="EMBL/GenBank/DDBJ databases">
        <authorList>
            <person name="Kallberg Y."/>
            <person name="Tangrot J."/>
            <person name="Rosling A."/>
        </authorList>
    </citation>
    <scope>NUCLEOTIDE SEQUENCE</scope>
    <source>
        <strain evidence="2">IA702</strain>
    </source>
</reference>
<dbReference type="EMBL" id="CAJVPJ010000668">
    <property type="protein sequence ID" value="CAG8547638.1"/>
    <property type="molecule type" value="Genomic_DNA"/>
</dbReference>
<dbReference type="InterPro" id="IPR032675">
    <property type="entry name" value="LRR_dom_sf"/>
</dbReference>
<feature type="domain" description="F-box" evidence="1">
    <location>
        <begin position="1"/>
        <end position="47"/>
    </location>
</feature>
<gene>
    <name evidence="2" type="ORF">POCULU_LOCUS4857</name>
</gene>
<dbReference type="OrthoDB" id="2408766at2759"/>
<dbReference type="InterPro" id="IPR001810">
    <property type="entry name" value="F-box_dom"/>
</dbReference>
<dbReference type="Proteomes" id="UP000789572">
    <property type="component" value="Unassembled WGS sequence"/>
</dbReference>
<proteinExistence type="predicted"/>
<sequence length="291" mass="33873">MTPTLPQEILTEVMKHVGENDLMTLQRSILVCRHWCRAIVPLLWRKPFHHTHRNTAGKRKLIPVYLACLKEEEKKYLTANDFPIPNSKPPLFNYITYLQWLNDFYVLDAISTWSRKNRKRRLLSQLLVNKFITECPKLRSLHIHTLQQYRESDILSKITLYHTTLEVLHVKEITRFVSETENDLIVGLVNLIKSQRALKEVVLAGVLNGIDKLVLSLRAKHSRSLKKIKFEDCDFRVKGEIWDLVSGSFVNLELLNFYGCYGLNTSTLKMWTKGLKAQIHIDFSTVELSAT</sequence>
<dbReference type="Gene3D" id="3.80.10.10">
    <property type="entry name" value="Ribonuclease Inhibitor"/>
    <property type="match status" value="1"/>
</dbReference>